<comment type="caution">
    <text evidence="1">The sequence shown here is derived from an EMBL/GenBank/DDBJ whole genome shotgun (WGS) entry which is preliminary data.</text>
</comment>
<sequence>MFQYMKSIELTVFSNALLANNTKLEVNLPLINISKSSGKNLQSFYEKKTS</sequence>
<gene>
    <name evidence="1" type="ORF">CLV90_0825</name>
</gene>
<proteinExistence type="predicted"/>
<evidence type="ECO:0000313" key="2">
    <source>
        <dbReference type="Proteomes" id="UP000294749"/>
    </source>
</evidence>
<reference evidence="1 2" key="1">
    <citation type="submission" date="2019-03" db="EMBL/GenBank/DDBJ databases">
        <title>Genomic Encyclopedia of Archaeal and Bacterial Type Strains, Phase II (KMG-II): from individual species to whole genera.</title>
        <authorList>
            <person name="Goeker M."/>
        </authorList>
    </citation>
    <scope>NUCLEOTIDE SEQUENCE [LARGE SCALE GENOMIC DNA]</scope>
    <source>
        <strain evidence="1 2">DSM 25233</strain>
    </source>
</reference>
<keyword evidence="2" id="KW-1185">Reference proteome</keyword>
<dbReference type="Proteomes" id="UP000294749">
    <property type="component" value="Unassembled WGS sequence"/>
</dbReference>
<dbReference type="AlphaFoldDB" id="A0A4R7K684"/>
<organism evidence="1 2">
    <name type="scientific">Maribacter spongiicola</name>
    <dbReference type="NCBI Taxonomy" id="1206753"/>
    <lineage>
        <taxon>Bacteria</taxon>
        <taxon>Pseudomonadati</taxon>
        <taxon>Bacteroidota</taxon>
        <taxon>Flavobacteriia</taxon>
        <taxon>Flavobacteriales</taxon>
        <taxon>Flavobacteriaceae</taxon>
        <taxon>Maribacter</taxon>
    </lineage>
</organism>
<dbReference type="EMBL" id="SOAY01000010">
    <property type="protein sequence ID" value="TDT46766.1"/>
    <property type="molecule type" value="Genomic_DNA"/>
</dbReference>
<name>A0A4R7K684_9FLAO</name>
<accession>A0A4R7K684</accession>
<protein>
    <submittedName>
        <fullName evidence="1">Uncharacterized protein</fullName>
    </submittedName>
</protein>
<evidence type="ECO:0000313" key="1">
    <source>
        <dbReference type="EMBL" id="TDT46766.1"/>
    </source>
</evidence>